<name>A0A2G9YK12_9BACT</name>
<evidence type="ECO:0000313" key="9">
    <source>
        <dbReference type="EMBL" id="PIP19063.1"/>
    </source>
</evidence>
<dbReference type="PANTHER" id="PTHR30252">
    <property type="entry name" value="INNER MEMBRANE PEPTIDE TRANSPORTER"/>
    <property type="match status" value="1"/>
</dbReference>
<feature type="transmembrane region" description="Helical" evidence="7">
    <location>
        <begin position="242"/>
        <end position="261"/>
    </location>
</feature>
<dbReference type="AlphaFoldDB" id="A0A2G9YK12"/>
<accession>A0A2G9YK12</accession>
<evidence type="ECO:0000259" key="8">
    <source>
        <dbReference type="Pfam" id="PF02554"/>
    </source>
</evidence>
<evidence type="ECO:0000256" key="1">
    <source>
        <dbReference type="ARBA" id="ARBA00004651"/>
    </source>
</evidence>
<reference evidence="9 10" key="1">
    <citation type="submission" date="2017-09" db="EMBL/GenBank/DDBJ databases">
        <title>Depth-based differentiation of microbial function through sediment-hosted aquifers and enrichment of novel symbionts in the deep terrestrial subsurface.</title>
        <authorList>
            <person name="Probst A.J."/>
            <person name="Ladd B."/>
            <person name="Jarett J.K."/>
            <person name="Geller-Mcgrath D.E."/>
            <person name="Sieber C.M."/>
            <person name="Emerson J.B."/>
            <person name="Anantharaman K."/>
            <person name="Thomas B.C."/>
            <person name="Malmstrom R."/>
            <person name="Stieglmeier M."/>
            <person name="Klingl A."/>
            <person name="Woyke T."/>
            <person name="Ryan C.M."/>
            <person name="Banfield J.F."/>
        </authorList>
    </citation>
    <scope>NUCLEOTIDE SEQUENCE [LARGE SCALE GENOMIC DNA]</scope>
    <source>
        <strain evidence="9">CG23_combo_of_CG06-09_8_20_14_all_41_10</strain>
    </source>
</reference>
<evidence type="ECO:0000256" key="2">
    <source>
        <dbReference type="ARBA" id="ARBA00007755"/>
    </source>
</evidence>
<dbReference type="Proteomes" id="UP000231292">
    <property type="component" value="Unassembled WGS sequence"/>
</dbReference>
<evidence type="ECO:0000256" key="5">
    <source>
        <dbReference type="ARBA" id="ARBA00022989"/>
    </source>
</evidence>
<feature type="transmembrane region" description="Helical" evidence="7">
    <location>
        <begin position="281"/>
        <end position="301"/>
    </location>
</feature>
<feature type="transmembrane region" description="Helical" evidence="7">
    <location>
        <begin position="131"/>
        <end position="150"/>
    </location>
</feature>
<protein>
    <submittedName>
        <fullName evidence="9">Carbon starvation protein A</fullName>
    </submittedName>
</protein>
<keyword evidence="5 7" id="KW-1133">Transmembrane helix</keyword>
<comment type="subcellular location">
    <subcellularLocation>
        <location evidence="1">Cell membrane</location>
        <topology evidence="1">Multi-pass membrane protein</topology>
    </subcellularLocation>
</comment>
<feature type="transmembrane region" description="Helical" evidence="7">
    <location>
        <begin position="376"/>
        <end position="393"/>
    </location>
</feature>
<evidence type="ECO:0000256" key="7">
    <source>
        <dbReference type="SAM" id="Phobius"/>
    </source>
</evidence>
<keyword evidence="4 7" id="KW-0812">Transmembrane</keyword>
<feature type="transmembrane region" description="Helical" evidence="7">
    <location>
        <begin position="87"/>
        <end position="110"/>
    </location>
</feature>
<feature type="domain" description="CstA N-terminal" evidence="8">
    <location>
        <begin position="352"/>
        <end position="481"/>
    </location>
</feature>
<evidence type="ECO:0000256" key="6">
    <source>
        <dbReference type="ARBA" id="ARBA00023136"/>
    </source>
</evidence>
<dbReference type="InterPro" id="IPR051605">
    <property type="entry name" value="CstA"/>
</dbReference>
<feature type="transmembrane region" description="Helical" evidence="7">
    <location>
        <begin position="214"/>
        <end position="235"/>
    </location>
</feature>
<dbReference type="GO" id="GO:0005886">
    <property type="term" value="C:plasma membrane"/>
    <property type="evidence" value="ECO:0007669"/>
    <property type="project" value="UniProtKB-SubCell"/>
</dbReference>
<feature type="transmembrane region" description="Helical" evidence="7">
    <location>
        <begin position="162"/>
        <end position="181"/>
    </location>
</feature>
<feature type="domain" description="CstA N-terminal" evidence="8">
    <location>
        <begin position="2"/>
        <end position="341"/>
    </location>
</feature>
<dbReference type="Pfam" id="PF02554">
    <property type="entry name" value="CstA"/>
    <property type="match status" value="2"/>
</dbReference>
<feature type="transmembrane region" description="Helical" evidence="7">
    <location>
        <begin position="188"/>
        <end position="208"/>
    </location>
</feature>
<dbReference type="GO" id="GO:0009267">
    <property type="term" value="P:cellular response to starvation"/>
    <property type="evidence" value="ECO:0007669"/>
    <property type="project" value="InterPro"/>
</dbReference>
<feature type="transmembrane region" description="Helical" evidence="7">
    <location>
        <begin position="439"/>
        <end position="461"/>
    </location>
</feature>
<feature type="transmembrane region" description="Helical" evidence="7">
    <location>
        <begin position="468"/>
        <end position="491"/>
    </location>
</feature>
<feature type="transmembrane region" description="Helical" evidence="7">
    <location>
        <begin position="414"/>
        <end position="433"/>
    </location>
</feature>
<keyword evidence="6 7" id="KW-0472">Membrane</keyword>
<feature type="transmembrane region" description="Helical" evidence="7">
    <location>
        <begin position="321"/>
        <end position="342"/>
    </location>
</feature>
<dbReference type="PANTHER" id="PTHR30252:SF0">
    <property type="entry name" value="PEPTIDE TRANSPORTER CSTA"/>
    <property type="match status" value="1"/>
</dbReference>
<organism evidence="9 10">
    <name type="scientific">Candidatus Sherwoodlollariibacterium unditelluris</name>
    <dbReference type="NCBI Taxonomy" id="1974757"/>
    <lineage>
        <taxon>Bacteria</taxon>
        <taxon>Pseudomonadati</taxon>
        <taxon>Candidatus Omnitrophota</taxon>
        <taxon>Candidatus Sherwoodlollariibacterium</taxon>
    </lineage>
</organism>
<feature type="transmembrane region" description="Helical" evidence="7">
    <location>
        <begin position="497"/>
        <end position="518"/>
    </location>
</feature>
<evidence type="ECO:0000256" key="3">
    <source>
        <dbReference type="ARBA" id="ARBA00022475"/>
    </source>
</evidence>
<feature type="transmembrane region" description="Helical" evidence="7">
    <location>
        <begin position="62"/>
        <end position="81"/>
    </location>
</feature>
<evidence type="ECO:0000256" key="4">
    <source>
        <dbReference type="ARBA" id="ARBA00022692"/>
    </source>
</evidence>
<dbReference type="InterPro" id="IPR003706">
    <property type="entry name" value="CstA_N"/>
</dbReference>
<proteinExistence type="inferred from homology"/>
<gene>
    <name evidence="9" type="ORF">COX41_04930</name>
</gene>
<sequence>MNSLIIVTIAFVSFFWAYRFYAKKLETLWQIDPKRPTPAYTKSDHVDYIPARNWLVLFGHHFSSIAGAGPIIGPVIAVMLWGWLPALLWVIIGSVFIGGVHDFGSLIISVREGGNSIADIAGAVISKRAKVIFSLFVWFTLILVISVFAYLCADTFVKEPKICLPSLGLIPVALLVGYFLYALRVNNVIATIFGLVSLLGLILAGMSIPINLSIVLWLIILLAYCYIASIVPVNILLQPRDYLSSFLLFFGIGVGYLGLVISRPTITMPYYIKWTAGDNYLWPMLFVTVACGAVSGFHSLIASGTTSRQIANEGHAKRISYGGMLTEGVLAVLVIIAIAIIFKPGDNFTSELKNAGPIGIFSRGFGLITKDVLGDYGPFIAVTILNAFILTTLDTATRISRYLTEELFGIKNRYLSTLIIVSLSLALALSGQWNRIWPAFGASNQLVAALALFVLGSWLIAKNKPAKIVLGPAFFMLVTAVGALVFQAMQYAKQKDILLFVISIILLSLAGFMSFDTITKILERKKHG</sequence>
<feature type="transmembrane region" description="Helical" evidence="7">
    <location>
        <begin position="6"/>
        <end position="22"/>
    </location>
</feature>
<keyword evidence="3" id="KW-1003">Cell membrane</keyword>
<evidence type="ECO:0000313" key="10">
    <source>
        <dbReference type="Proteomes" id="UP000231292"/>
    </source>
</evidence>
<comment type="similarity">
    <text evidence="2">Belongs to the peptide transporter carbon starvation (CstA) (TC 2.A.114) family.</text>
</comment>
<comment type="caution">
    <text evidence="9">The sequence shown here is derived from an EMBL/GenBank/DDBJ whole genome shotgun (WGS) entry which is preliminary data.</text>
</comment>
<dbReference type="EMBL" id="PCRK01000119">
    <property type="protein sequence ID" value="PIP19063.1"/>
    <property type="molecule type" value="Genomic_DNA"/>
</dbReference>